<sequence>MSYPYLESVLLDLTGIDTGTQFIPMFGLLVISALLISLHFGKKKLAEVNMKGLDGEYFETTIFYAFVGGLLGAKLLHVFEFRQYGIAEQLFSRGGFSIYGGLILGFITAIFMLKRKKIAILPTTDIAAPYLMLAYGIGRIGCQISGDGDWGQKVNMAAKPGWLPDWFWTQTYENNVAGQIIAEPGVYPTPLYETLLAFVSFFILRACFKYKASAIGFTFAVYLILSAVNRFVVEFIRINPRYDVLGFELSQSQIISLVVLSAGIFFAIKSFKHK</sequence>
<gene>
    <name evidence="7" type="primary">lgt</name>
    <name evidence="8" type="ORF">SAMN02745724_02399</name>
</gene>
<feature type="transmembrane region" description="Helical" evidence="7">
    <location>
        <begin position="20"/>
        <end position="40"/>
    </location>
</feature>
<feature type="binding site" evidence="7">
    <location>
        <position position="139"/>
    </location>
    <ligand>
        <name>a 1,2-diacyl-sn-glycero-3-phospho-(1'-sn-glycerol)</name>
        <dbReference type="ChEBI" id="CHEBI:64716"/>
    </ligand>
</feature>
<dbReference type="RefSeq" id="WP_091983984.1">
    <property type="nucleotide sequence ID" value="NZ_FOLO01000016.1"/>
</dbReference>
<dbReference type="UniPathway" id="UPA00664"/>
<keyword evidence="6 7" id="KW-0472">Membrane</keyword>
<evidence type="ECO:0000256" key="6">
    <source>
        <dbReference type="ARBA" id="ARBA00023136"/>
    </source>
</evidence>
<feature type="transmembrane region" description="Helical" evidence="7">
    <location>
        <begin position="91"/>
        <end position="113"/>
    </location>
</feature>
<feature type="transmembrane region" description="Helical" evidence="7">
    <location>
        <begin position="214"/>
        <end position="233"/>
    </location>
</feature>
<keyword evidence="8" id="KW-0449">Lipoprotein</keyword>
<evidence type="ECO:0000256" key="7">
    <source>
        <dbReference type="HAMAP-Rule" id="MF_01147"/>
    </source>
</evidence>
<dbReference type="InterPro" id="IPR001640">
    <property type="entry name" value="Lgt"/>
</dbReference>
<dbReference type="EC" id="2.5.1.145" evidence="7"/>
<comment type="pathway">
    <text evidence="7">Protein modification; lipoprotein biosynthesis (diacylglyceryl transfer).</text>
</comment>
<comment type="subcellular location">
    <subcellularLocation>
        <location evidence="7">Cell membrane</location>
        <topology evidence="7">Multi-pass membrane protein</topology>
    </subcellularLocation>
</comment>
<dbReference type="OrthoDB" id="871140at2"/>
<dbReference type="GO" id="GO:0008961">
    <property type="term" value="F:phosphatidylglycerol-prolipoprotein diacylglyceryl transferase activity"/>
    <property type="evidence" value="ECO:0007669"/>
    <property type="project" value="UniProtKB-UniRule"/>
</dbReference>
<dbReference type="Proteomes" id="UP000198862">
    <property type="component" value="Unassembled WGS sequence"/>
</dbReference>
<dbReference type="PANTHER" id="PTHR30589:SF0">
    <property type="entry name" value="PHOSPHATIDYLGLYCEROL--PROLIPOPROTEIN DIACYLGLYCERYL TRANSFERASE"/>
    <property type="match status" value="1"/>
</dbReference>
<evidence type="ECO:0000256" key="4">
    <source>
        <dbReference type="ARBA" id="ARBA00022692"/>
    </source>
</evidence>
<reference evidence="8 9" key="1">
    <citation type="submission" date="2016-10" db="EMBL/GenBank/DDBJ databases">
        <authorList>
            <person name="de Groot N.N."/>
        </authorList>
    </citation>
    <scope>NUCLEOTIDE SEQUENCE [LARGE SCALE GENOMIC DNA]</scope>
    <source>
        <strain evidence="8 9">DSM 6059</strain>
    </source>
</reference>
<keyword evidence="4 7" id="KW-0812">Transmembrane</keyword>
<dbReference type="PANTHER" id="PTHR30589">
    <property type="entry name" value="PROLIPOPROTEIN DIACYLGLYCERYL TRANSFERASE"/>
    <property type="match status" value="1"/>
</dbReference>
<evidence type="ECO:0000256" key="1">
    <source>
        <dbReference type="ARBA" id="ARBA00007150"/>
    </source>
</evidence>
<dbReference type="HAMAP" id="MF_01147">
    <property type="entry name" value="Lgt"/>
    <property type="match status" value="1"/>
</dbReference>
<comment type="function">
    <text evidence="7">Catalyzes the transfer of the diacylglyceryl group from phosphatidylglycerol to the sulfhydryl group of the N-terminal cysteine of a prolipoprotein, the first step in the formation of mature lipoproteins.</text>
</comment>
<name>A0A1I1LTQ6_9GAMM</name>
<evidence type="ECO:0000313" key="8">
    <source>
        <dbReference type="EMBL" id="SFC72850.1"/>
    </source>
</evidence>
<evidence type="ECO:0000256" key="3">
    <source>
        <dbReference type="ARBA" id="ARBA00022679"/>
    </source>
</evidence>
<dbReference type="STRING" id="1123010.SAMN02745724_02399"/>
<comment type="catalytic activity">
    <reaction evidence="7">
        <text>L-cysteinyl-[prolipoprotein] + a 1,2-diacyl-sn-glycero-3-phospho-(1'-sn-glycerol) = an S-1,2-diacyl-sn-glyceryl-L-cysteinyl-[prolipoprotein] + sn-glycerol 1-phosphate + H(+)</text>
        <dbReference type="Rhea" id="RHEA:56712"/>
        <dbReference type="Rhea" id="RHEA-COMP:14679"/>
        <dbReference type="Rhea" id="RHEA-COMP:14680"/>
        <dbReference type="ChEBI" id="CHEBI:15378"/>
        <dbReference type="ChEBI" id="CHEBI:29950"/>
        <dbReference type="ChEBI" id="CHEBI:57685"/>
        <dbReference type="ChEBI" id="CHEBI:64716"/>
        <dbReference type="ChEBI" id="CHEBI:140658"/>
        <dbReference type="EC" id="2.5.1.145"/>
    </reaction>
</comment>
<dbReference type="GO" id="GO:0005886">
    <property type="term" value="C:plasma membrane"/>
    <property type="evidence" value="ECO:0007669"/>
    <property type="project" value="UniProtKB-SubCell"/>
</dbReference>
<dbReference type="AlphaFoldDB" id="A0A1I1LTQ6"/>
<keyword evidence="9" id="KW-1185">Reference proteome</keyword>
<proteinExistence type="inferred from homology"/>
<evidence type="ECO:0000256" key="2">
    <source>
        <dbReference type="ARBA" id="ARBA00022475"/>
    </source>
</evidence>
<comment type="similarity">
    <text evidence="1 7">Belongs to the Lgt family.</text>
</comment>
<evidence type="ECO:0000313" key="9">
    <source>
        <dbReference type="Proteomes" id="UP000198862"/>
    </source>
</evidence>
<keyword evidence="2 7" id="KW-1003">Cell membrane</keyword>
<organism evidence="8 9">
    <name type="scientific">Pseudoalteromonas denitrificans DSM 6059</name>
    <dbReference type="NCBI Taxonomy" id="1123010"/>
    <lineage>
        <taxon>Bacteria</taxon>
        <taxon>Pseudomonadati</taxon>
        <taxon>Pseudomonadota</taxon>
        <taxon>Gammaproteobacteria</taxon>
        <taxon>Alteromonadales</taxon>
        <taxon>Pseudoalteromonadaceae</taxon>
        <taxon>Pseudoalteromonas</taxon>
    </lineage>
</organism>
<evidence type="ECO:0000256" key="5">
    <source>
        <dbReference type="ARBA" id="ARBA00022989"/>
    </source>
</evidence>
<feature type="transmembrane region" description="Helical" evidence="7">
    <location>
        <begin position="61"/>
        <end position="79"/>
    </location>
</feature>
<feature type="transmembrane region" description="Helical" evidence="7">
    <location>
        <begin position="253"/>
        <end position="271"/>
    </location>
</feature>
<keyword evidence="5 7" id="KW-1133">Transmembrane helix</keyword>
<accession>A0A1I1LTQ6</accession>
<keyword evidence="3 7" id="KW-0808">Transferase</keyword>
<dbReference type="Pfam" id="PF01790">
    <property type="entry name" value="LGT"/>
    <property type="match status" value="1"/>
</dbReference>
<dbReference type="GO" id="GO:0042158">
    <property type="term" value="P:lipoprotein biosynthetic process"/>
    <property type="evidence" value="ECO:0007669"/>
    <property type="project" value="UniProtKB-UniRule"/>
</dbReference>
<dbReference type="EMBL" id="FOLO01000016">
    <property type="protein sequence ID" value="SFC72850.1"/>
    <property type="molecule type" value="Genomic_DNA"/>
</dbReference>
<protein>
    <recommendedName>
        <fullName evidence="7">Phosphatidylglycerol--prolipoprotein diacylglyceryl transferase</fullName>
        <ecNumber evidence="7">2.5.1.145</ecNumber>
    </recommendedName>
</protein>